<dbReference type="EMBL" id="AK071796">
    <property type="protein sequence ID" value="BAG92701.1"/>
    <property type="molecule type" value="mRNA"/>
</dbReference>
<protein>
    <submittedName>
        <fullName evidence="2">cDNA clone:J023114I06, full insert sequence</fullName>
    </submittedName>
</protein>
<accession>B7EK04</accession>
<reference evidence="2" key="1">
    <citation type="journal article" date="2003" name="Science">
        <title>Collection, Mapping, and Annotation of Over 28,000 cDNA Clones from japonica Rice.</title>
        <authorList>
            <person name="Kikuchi S."/>
            <person name="Satoh K."/>
            <person name="Nagata T."/>
            <person name="Kawagashira N."/>
            <person name="Doi K."/>
            <person name="Kishimoto N."/>
            <person name="Yazaki J."/>
            <person name="Ishikawa M."/>
            <person name="Yamada H."/>
            <person name="Ooka H."/>
            <person name="Hotta I."/>
            <person name="Kojima K."/>
            <person name="Namiki T."/>
            <person name="Ohneda E."/>
            <person name="Yahagi W."/>
            <person name="Suzuki K."/>
            <person name="Li C."/>
            <person name="Ohtsuki K."/>
            <person name="Shishiki T."/>
            <person name="Otomo Y."/>
            <person name="Murakami K."/>
            <person name="Iida Y."/>
            <person name="Sugano S."/>
            <person name="Fujimura T."/>
            <person name="Suzuki Y."/>
            <person name="Tsunoda Y."/>
            <person name="Kurosaki T."/>
            <person name="Kodama T."/>
            <person name="Masuda H."/>
            <person name="Kobayashi M."/>
            <person name="Xie Q."/>
            <person name="Lu M."/>
            <person name="Narikawa R."/>
            <person name="Sugiyama A."/>
            <person name="Mizuno K."/>
            <person name="Yokomizo S."/>
            <person name="Niikura J."/>
            <person name="Ikeda R."/>
            <person name="Ishibiki J."/>
            <person name="Kawamata M."/>
            <person name="Yoshimura A."/>
            <person name="Miura J."/>
            <person name="Kusumegi T."/>
            <person name="Oka M."/>
            <person name="Ryu R."/>
            <person name="Ueda M."/>
            <person name="Matsubara K."/>
            <person name="Kawai J."/>
            <person name="Carninci P."/>
            <person name="Adachi J."/>
            <person name="Aizawa K."/>
            <person name="Arakawa T."/>
            <person name="Fukuda S."/>
            <person name="Hara A."/>
            <person name="Hashidume W."/>
            <person name="Hayatsu N."/>
            <person name="Imotani K."/>
            <person name="Ishii Y."/>
            <person name="Itoh M."/>
            <person name="Kagawa I."/>
            <person name="Kondo S."/>
            <person name="Konno H."/>
            <person name="Miyazaki A."/>
            <person name="Osato N."/>
            <person name="Ota Y."/>
            <person name="Saito R."/>
            <person name="Sasaki D."/>
            <person name="Sato K."/>
            <person name="Shibata K."/>
            <person name="Shinagawa A."/>
            <person name="Shiraki T."/>
            <person name="Yoshino M."/>
            <person name="Hayashizaki Y."/>
        </authorList>
    </citation>
    <scope>NUCLEOTIDE SEQUENCE</scope>
</reference>
<evidence type="ECO:0000256" key="1">
    <source>
        <dbReference type="SAM" id="MobiDB-lite"/>
    </source>
</evidence>
<name>B7EK04_ORYSJ</name>
<feature type="region of interest" description="Disordered" evidence="1">
    <location>
        <begin position="1"/>
        <end position="41"/>
    </location>
</feature>
<evidence type="ECO:0000313" key="2">
    <source>
        <dbReference type="EMBL" id="BAG92701.1"/>
    </source>
</evidence>
<organism evidence="2">
    <name type="scientific">Oryza sativa subsp. japonica</name>
    <name type="common">Rice</name>
    <dbReference type="NCBI Taxonomy" id="39947"/>
    <lineage>
        <taxon>Eukaryota</taxon>
        <taxon>Viridiplantae</taxon>
        <taxon>Streptophyta</taxon>
        <taxon>Embryophyta</taxon>
        <taxon>Tracheophyta</taxon>
        <taxon>Spermatophyta</taxon>
        <taxon>Magnoliopsida</taxon>
        <taxon>Liliopsida</taxon>
        <taxon>Poales</taxon>
        <taxon>Poaceae</taxon>
        <taxon>BOP clade</taxon>
        <taxon>Oryzoideae</taxon>
        <taxon>Oryzeae</taxon>
        <taxon>Oryzinae</taxon>
        <taxon>Oryza</taxon>
        <taxon>Oryza sativa</taxon>
    </lineage>
</organism>
<sequence>MLQRKALVSGSTATRQGHARGKWRGSRQQARCSRRKASSSSSMILCISILPDSYM</sequence>
<dbReference type="AlphaFoldDB" id="B7EK04"/>
<proteinExistence type="evidence at transcript level"/>